<dbReference type="InterPro" id="IPR014721">
    <property type="entry name" value="Ribsml_uS5_D2-typ_fold_subgr"/>
</dbReference>
<comment type="function">
    <text evidence="1 7">RNaseP catalyzes the removal of the 5'-leader sequence from pre-tRNA to produce the mature 5'-terminus. It can also cleave other RNA substrates such as 4.5S RNA. The protein component plays an auxiliary but essential role in vivo by binding to the 5'-leader sequence and broadening the substrate specificity of the ribozyme.</text>
</comment>
<dbReference type="RefSeq" id="WP_129722346.1">
    <property type="nucleotide sequence ID" value="NZ_CP101808.1"/>
</dbReference>
<evidence type="ECO:0000256" key="3">
    <source>
        <dbReference type="ARBA" id="ARBA00022722"/>
    </source>
</evidence>
<keyword evidence="2 7" id="KW-0819">tRNA processing</keyword>
<keyword evidence="6 7" id="KW-0694">RNA-binding</keyword>
<accession>A0ABY5J1E1</accession>
<reference evidence="9" key="1">
    <citation type="submission" date="2022-07" db="EMBL/GenBank/DDBJ databases">
        <title>Complete genome of Mycoplasma equigenitalium type strain T37.</title>
        <authorList>
            <person name="Spergser J."/>
        </authorList>
    </citation>
    <scope>NUCLEOTIDE SEQUENCE</scope>
    <source>
        <strain evidence="9">T37</strain>
    </source>
</reference>
<comment type="subunit">
    <text evidence="7">Consists of a catalytic RNA component (M1 or rnpB) and a protein subunit.</text>
</comment>
<dbReference type="InterPro" id="IPR000100">
    <property type="entry name" value="RNase_P"/>
</dbReference>
<evidence type="ECO:0000256" key="8">
    <source>
        <dbReference type="NCBIfam" id="TIGR00188"/>
    </source>
</evidence>
<comment type="similarity">
    <text evidence="7">Belongs to the RnpA family.</text>
</comment>
<protein>
    <recommendedName>
        <fullName evidence="7 8">Ribonuclease P protein component</fullName>
        <shortName evidence="7">RNase P protein</shortName>
        <shortName evidence="7">RNaseP protein</shortName>
        <ecNumber evidence="7 8">3.1.26.5</ecNumber>
    </recommendedName>
    <alternativeName>
        <fullName evidence="7">Protein C5</fullName>
    </alternativeName>
</protein>
<dbReference type="PANTHER" id="PTHR33992:SF1">
    <property type="entry name" value="RIBONUCLEASE P PROTEIN COMPONENT"/>
    <property type="match status" value="1"/>
</dbReference>
<evidence type="ECO:0000256" key="7">
    <source>
        <dbReference type="HAMAP-Rule" id="MF_00227"/>
    </source>
</evidence>
<dbReference type="SUPFAM" id="SSF54211">
    <property type="entry name" value="Ribosomal protein S5 domain 2-like"/>
    <property type="match status" value="1"/>
</dbReference>
<dbReference type="InterPro" id="IPR020539">
    <property type="entry name" value="RNase_P_CS"/>
</dbReference>
<dbReference type="PANTHER" id="PTHR33992">
    <property type="entry name" value="RIBONUCLEASE P PROTEIN COMPONENT"/>
    <property type="match status" value="1"/>
</dbReference>
<dbReference type="Pfam" id="PF00825">
    <property type="entry name" value="Ribonuclease_P"/>
    <property type="match status" value="1"/>
</dbReference>
<evidence type="ECO:0000313" key="9">
    <source>
        <dbReference type="EMBL" id="UUD37077.1"/>
    </source>
</evidence>
<dbReference type="EC" id="3.1.26.5" evidence="7 8"/>
<dbReference type="InterPro" id="IPR020568">
    <property type="entry name" value="Ribosomal_Su5_D2-typ_SF"/>
</dbReference>
<keyword evidence="4 7" id="KW-0255">Endonuclease</keyword>
<proteinExistence type="inferred from homology"/>
<dbReference type="NCBIfam" id="TIGR00188">
    <property type="entry name" value="rnpA"/>
    <property type="match status" value="1"/>
</dbReference>
<name>A0ABY5J1E1_9BACT</name>
<keyword evidence="10" id="KW-1185">Reference proteome</keyword>
<comment type="catalytic activity">
    <reaction evidence="7">
        <text>Endonucleolytic cleavage of RNA, removing 5'-extranucleotides from tRNA precursor.</text>
        <dbReference type="EC" id="3.1.26.5"/>
    </reaction>
</comment>
<sequence length="113" mass="13593">MKKEYRIRKNWEFQAIIEAKNQVLNRELILYFKKADSFKIGISIPKKFANAVQRNYLRRQVRSILLKLNVFEFAYHFVIIVRKQFLELDFNTKLESVKKLFGKVEKYGKSTSL</sequence>
<evidence type="ECO:0000313" key="10">
    <source>
        <dbReference type="Proteomes" id="UP001059576"/>
    </source>
</evidence>
<organism evidence="9 10">
    <name type="scientific">Mycoplasmopsis equigenitalium</name>
    <dbReference type="NCBI Taxonomy" id="114883"/>
    <lineage>
        <taxon>Bacteria</taxon>
        <taxon>Bacillati</taxon>
        <taxon>Mycoplasmatota</taxon>
        <taxon>Mycoplasmoidales</taxon>
        <taxon>Metamycoplasmataceae</taxon>
        <taxon>Mycoplasmopsis</taxon>
    </lineage>
</organism>
<evidence type="ECO:0000256" key="2">
    <source>
        <dbReference type="ARBA" id="ARBA00022694"/>
    </source>
</evidence>
<evidence type="ECO:0000256" key="5">
    <source>
        <dbReference type="ARBA" id="ARBA00022801"/>
    </source>
</evidence>
<dbReference type="Proteomes" id="UP001059576">
    <property type="component" value="Chromosome"/>
</dbReference>
<dbReference type="EMBL" id="CP101808">
    <property type="protein sequence ID" value="UUD37077.1"/>
    <property type="molecule type" value="Genomic_DNA"/>
</dbReference>
<dbReference type="Gene3D" id="3.30.230.10">
    <property type="match status" value="1"/>
</dbReference>
<keyword evidence="3 7" id="KW-0540">Nuclease</keyword>
<gene>
    <name evidence="7 9" type="primary">rnpA</name>
    <name evidence="9" type="ORF">NPA09_00665</name>
</gene>
<keyword evidence="5 7" id="KW-0378">Hydrolase</keyword>
<evidence type="ECO:0000256" key="1">
    <source>
        <dbReference type="ARBA" id="ARBA00002663"/>
    </source>
</evidence>
<dbReference type="GO" id="GO:0004526">
    <property type="term" value="F:ribonuclease P activity"/>
    <property type="evidence" value="ECO:0007669"/>
    <property type="project" value="UniProtKB-EC"/>
</dbReference>
<evidence type="ECO:0000256" key="6">
    <source>
        <dbReference type="ARBA" id="ARBA00022884"/>
    </source>
</evidence>
<dbReference type="PROSITE" id="PS00648">
    <property type="entry name" value="RIBONUCLEASE_P"/>
    <property type="match status" value="1"/>
</dbReference>
<dbReference type="HAMAP" id="MF_00227">
    <property type="entry name" value="RNase_P"/>
    <property type="match status" value="1"/>
</dbReference>
<evidence type="ECO:0000256" key="4">
    <source>
        <dbReference type="ARBA" id="ARBA00022759"/>
    </source>
</evidence>